<dbReference type="GO" id="GO:0032259">
    <property type="term" value="P:methylation"/>
    <property type="evidence" value="ECO:0007669"/>
    <property type="project" value="UniProtKB-KW"/>
</dbReference>
<keyword evidence="2" id="KW-0808">Transferase</keyword>
<dbReference type="InterPro" id="IPR013216">
    <property type="entry name" value="Methyltransf_11"/>
</dbReference>
<dbReference type="CDD" id="cd02440">
    <property type="entry name" value="AdoMet_MTases"/>
    <property type="match status" value="1"/>
</dbReference>
<dbReference type="PANTHER" id="PTHR42912">
    <property type="entry name" value="METHYLTRANSFERASE"/>
    <property type="match status" value="1"/>
</dbReference>
<protein>
    <submittedName>
        <fullName evidence="2">Methyltransferase domain-containing protein</fullName>
    </submittedName>
</protein>
<evidence type="ECO:0000259" key="1">
    <source>
        <dbReference type="Pfam" id="PF08241"/>
    </source>
</evidence>
<sequence length="245" mass="26731">MSNNTVDPLIRLLDAADLRPGAQELRARTYDLLELAPGTSVVDVGCGAGRAVNEIAERGVQAIGVDLSEEMISVARARWPHADFHVADAYADAEMAGYRADKVFHDLADVPEALGEAARVLAPGGRIVLLGQDWDTFVIDSDHPELTRTIVWSRADMVANPRAARRYRNVLIDAGFTDVRVEVHTGVFSDTAMLPMLTGIAEAAFSAGAVSREEHDVWVEDQRERAGQGRMFLALPLFLAAARRR</sequence>
<dbReference type="GO" id="GO:0008168">
    <property type="term" value="F:methyltransferase activity"/>
    <property type="evidence" value="ECO:0007669"/>
    <property type="project" value="UniProtKB-KW"/>
</dbReference>
<dbReference type="RefSeq" id="WP_387417054.1">
    <property type="nucleotide sequence ID" value="NZ_JBIASD010000036.1"/>
</dbReference>
<name>A0ABW6T0U8_9ACTN</name>
<dbReference type="InterPro" id="IPR050508">
    <property type="entry name" value="Methyltransf_Superfamily"/>
</dbReference>
<dbReference type="Proteomes" id="UP001602013">
    <property type="component" value="Unassembled WGS sequence"/>
</dbReference>
<evidence type="ECO:0000313" key="2">
    <source>
        <dbReference type="EMBL" id="MFF3670851.1"/>
    </source>
</evidence>
<dbReference type="Gene3D" id="3.40.50.150">
    <property type="entry name" value="Vaccinia Virus protein VP39"/>
    <property type="match status" value="1"/>
</dbReference>
<evidence type="ECO:0000313" key="3">
    <source>
        <dbReference type="Proteomes" id="UP001602013"/>
    </source>
</evidence>
<feature type="domain" description="Methyltransferase type 11" evidence="1">
    <location>
        <begin position="42"/>
        <end position="129"/>
    </location>
</feature>
<dbReference type="Pfam" id="PF08241">
    <property type="entry name" value="Methyltransf_11"/>
    <property type="match status" value="1"/>
</dbReference>
<dbReference type="EMBL" id="JBIASD010000036">
    <property type="protein sequence ID" value="MFF3670851.1"/>
    <property type="molecule type" value="Genomic_DNA"/>
</dbReference>
<dbReference type="InterPro" id="IPR029063">
    <property type="entry name" value="SAM-dependent_MTases_sf"/>
</dbReference>
<keyword evidence="3" id="KW-1185">Reference proteome</keyword>
<proteinExistence type="predicted"/>
<keyword evidence="2" id="KW-0489">Methyltransferase</keyword>
<gene>
    <name evidence="2" type="ORF">ACFYXI_35205</name>
</gene>
<dbReference type="SUPFAM" id="SSF53335">
    <property type="entry name" value="S-adenosyl-L-methionine-dependent methyltransferases"/>
    <property type="match status" value="1"/>
</dbReference>
<accession>A0ABW6T0U8</accession>
<organism evidence="2 3">
    <name type="scientific">Microtetraspora malaysiensis</name>
    <dbReference type="NCBI Taxonomy" id="161358"/>
    <lineage>
        <taxon>Bacteria</taxon>
        <taxon>Bacillati</taxon>
        <taxon>Actinomycetota</taxon>
        <taxon>Actinomycetes</taxon>
        <taxon>Streptosporangiales</taxon>
        <taxon>Streptosporangiaceae</taxon>
        <taxon>Microtetraspora</taxon>
    </lineage>
</organism>
<comment type="caution">
    <text evidence="2">The sequence shown here is derived from an EMBL/GenBank/DDBJ whole genome shotgun (WGS) entry which is preliminary data.</text>
</comment>
<reference evidence="2 3" key="1">
    <citation type="submission" date="2024-10" db="EMBL/GenBank/DDBJ databases">
        <title>The Natural Products Discovery Center: Release of the First 8490 Sequenced Strains for Exploring Actinobacteria Biosynthetic Diversity.</title>
        <authorList>
            <person name="Kalkreuter E."/>
            <person name="Kautsar S.A."/>
            <person name="Yang D."/>
            <person name="Bader C.D."/>
            <person name="Teijaro C.N."/>
            <person name="Fluegel L."/>
            <person name="Davis C.M."/>
            <person name="Simpson J.R."/>
            <person name="Lauterbach L."/>
            <person name="Steele A.D."/>
            <person name="Gui C."/>
            <person name="Meng S."/>
            <person name="Li G."/>
            <person name="Viehrig K."/>
            <person name="Ye F."/>
            <person name="Su P."/>
            <person name="Kiefer A.F."/>
            <person name="Nichols A."/>
            <person name="Cepeda A.J."/>
            <person name="Yan W."/>
            <person name="Fan B."/>
            <person name="Jiang Y."/>
            <person name="Adhikari A."/>
            <person name="Zheng C.-J."/>
            <person name="Schuster L."/>
            <person name="Cowan T.M."/>
            <person name="Smanski M.J."/>
            <person name="Chevrette M.G."/>
            <person name="De Carvalho L.P.S."/>
            <person name="Shen B."/>
        </authorList>
    </citation>
    <scope>NUCLEOTIDE SEQUENCE [LARGE SCALE GENOMIC DNA]</scope>
    <source>
        <strain evidence="2 3">NPDC002173</strain>
    </source>
</reference>